<name>A0AAD8IF79_9APIA</name>
<reference evidence="2" key="2">
    <citation type="submission" date="2023-05" db="EMBL/GenBank/DDBJ databases">
        <authorList>
            <person name="Schelkunov M.I."/>
        </authorList>
    </citation>
    <scope>NUCLEOTIDE SEQUENCE</scope>
    <source>
        <strain evidence="2">Hsosn_3</strain>
        <tissue evidence="2">Leaf</tissue>
    </source>
</reference>
<dbReference type="Proteomes" id="UP001237642">
    <property type="component" value="Unassembled WGS sequence"/>
</dbReference>
<protein>
    <submittedName>
        <fullName evidence="2">Uncharacterized protein</fullName>
    </submittedName>
</protein>
<dbReference type="AlphaFoldDB" id="A0AAD8IF79"/>
<sequence length="272" mass="31211">MSKEAFEEIQEKSKSKRLILPPVSINEPTPQPQETALQKLWKEKEEHNKLGKCKGKIPEHCISGIIWTECTEIDQEDANAMMVDYRESTLHNQDEKFNMMIEEVMREPSKTPTQISTLLMSRTVSVCVKINEERRWAIDVYLDTGISMLITMQLLQNLPARVLSVMKSKITANNTSFNEILQMQIQNLISEKLPEVYLNPLCVYYGVVTKDGVKKCAYLNLKGTSTIETKSIVKVLNVILNSKINKERFQAVKAIHKILAKREEKLSSRVKK</sequence>
<accession>A0AAD8IF79</accession>
<proteinExistence type="predicted"/>
<keyword evidence="3" id="KW-1185">Reference proteome</keyword>
<evidence type="ECO:0000313" key="2">
    <source>
        <dbReference type="EMBL" id="KAK1383891.1"/>
    </source>
</evidence>
<feature type="compositionally biased region" description="Basic and acidic residues" evidence="1">
    <location>
        <begin position="1"/>
        <end position="13"/>
    </location>
</feature>
<feature type="region of interest" description="Disordered" evidence="1">
    <location>
        <begin position="1"/>
        <end position="31"/>
    </location>
</feature>
<evidence type="ECO:0000313" key="3">
    <source>
        <dbReference type="Proteomes" id="UP001237642"/>
    </source>
</evidence>
<reference evidence="2" key="1">
    <citation type="submission" date="2023-02" db="EMBL/GenBank/DDBJ databases">
        <title>Genome of toxic invasive species Heracleum sosnowskyi carries increased number of genes despite the absence of recent whole-genome duplications.</title>
        <authorList>
            <person name="Schelkunov M."/>
            <person name="Shtratnikova V."/>
            <person name="Makarenko M."/>
            <person name="Klepikova A."/>
            <person name="Omelchenko D."/>
            <person name="Novikova G."/>
            <person name="Obukhova E."/>
            <person name="Bogdanov V."/>
            <person name="Penin A."/>
            <person name="Logacheva M."/>
        </authorList>
    </citation>
    <scope>NUCLEOTIDE SEQUENCE</scope>
    <source>
        <strain evidence="2">Hsosn_3</strain>
        <tissue evidence="2">Leaf</tissue>
    </source>
</reference>
<organism evidence="2 3">
    <name type="scientific">Heracleum sosnowskyi</name>
    <dbReference type="NCBI Taxonomy" id="360622"/>
    <lineage>
        <taxon>Eukaryota</taxon>
        <taxon>Viridiplantae</taxon>
        <taxon>Streptophyta</taxon>
        <taxon>Embryophyta</taxon>
        <taxon>Tracheophyta</taxon>
        <taxon>Spermatophyta</taxon>
        <taxon>Magnoliopsida</taxon>
        <taxon>eudicotyledons</taxon>
        <taxon>Gunneridae</taxon>
        <taxon>Pentapetalae</taxon>
        <taxon>asterids</taxon>
        <taxon>campanulids</taxon>
        <taxon>Apiales</taxon>
        <taxon>Apiaceae</taxon>
        <taxon>Apioideae</taxon>
        <taxon>apioid superclade</taxon>
        <taxon>Tordylieae</taxon>
        <taxon>Tordyliinae</taxon>
        <taxon>Heracleum</taxon>
    </lineage>
</organism>
<evidence type="ECO:0000256" key="1">
    <source>
        <dbReference type="SAM" id="MobiDB-lite"/>
    </source>
</evidence>
<dbReference type="EMBL" id="JAUIZM010000005">
    <property type="protein sequence ID" value="KAK1383891.1"/>
    <property type="molecule type" value="Genomic_DNA"/>
</dbReference>
<gene>
    <name evidence="2" type="ORF">POM88_021626</name>
</gene>
<comment type="caution">
    <text evidence="2">The sequence shown here is derived from an EMBL/GenBank/DDBJ whole genome shotgun (WGS) entry which is preliminary data.</text>
</comment>